<dbReference type="PANTHER" id="PTHR38440:SF1">
    <property type="entry name" value="UPF0398 PROTEIN SPR0331"/>
    <property type="match status" value="1"/>
</dbReference>
<evidence type="ECO:0000313" key="2">
    <source>
        <dbReference type="EMBL" id="AOH55464.1"/>
    </source>
</evidence>
<evidence type="ECO:0000313" key="3">
    <source>
        <dbReference type="Proteomes" id="UP000077926"/>
    </source>
</evidence>
<dbReference type="OrthoDB" id="2301957at2"/>
<reference evidence="2 3" key="1">
    <citation type="submission" date="2016-08" db="EMBL/GenBank/DDBJ databases">
        <title>Complete genome sequence of Bacillus muralis G25-68, a strain with toxicity to nematodes.</title>
        <authorList>
            <person name="Zheng Z."/>
        </authorList>
    </citation>
    <scope>NUCLEOTIDE SEQUENCE [LARGE SCALE GENOMIC DNA]</scope>
    <source>
        <strain evidence="2 3">G25-68</strain>
    </source>
</reference>
<dbReference type="PIRSF" id="PIRSF021290">
    <property type="entry name" value="DUF1273"/>
    <property type="match status" value="1"/>
</dbReference>
<sequence>MKVLYLTGYKAFEFGIFKNDHEAVRYIKKAIEQRLLPLVEDGLEWVIISGQLGTELWGAEVVFEMREHYEQLKLGVLTPFLKQEESWNETNQEYYRSILARADFVQSIFNKPYEGPEQLKMKNKYMIHKSDAMLIIFEAEKDGSAKYPYYEALKQAGNQPYPIYQVNFDDLQMAAEEGNWSEQ</sequence>
<name>A0A1B3XQH7_9BACI</name>
<dbReference type="Gene3D" id="3.40.50.450">
    <property type="match status" value="1"/>
</dbReference>
<dbReference type="SUPFAM" id="SSF102405">
    <property type="entry name" value="MCP/YpsA-like"/>
    <property type="match status" value="1"/>
</dbReference>
<dbReference type="InterPro" id="IPR010697">
    <property type="entry name" value="YspA"/>
</dbReference>
<dbReference type="RefSeq" id="WP_064462949.1">
    <property type="nucleotide sequence ID" value="NZ_CP017080.1"/>
</dbReference>
<dbReference type="EMBL" id="CP017080">
    <property type="protein sequence ID" value="AOH55464.1"/>
    <property type="molecule type" value="Genomic_DNA"/>
</dbReference>
<dbReference type="PANTHER" id="PTHR38440">
    <property type="entry name" value="UPF0398 PROTEIN YPSA"/>
    <property type="match status" value="1"/>
</dbReference>
<proteinExistence type="inferred from homology"/>
<dbReference type="HAMAP" id="MF_01575">
    <property type="entry name" value="UPF0398"/>
    <property type="match status" value="1"/>
</dbReference>
<accession>A0A1B3XQH7</accession>
<dbReference type="Proteomes" id="UP000077926">
    <property type="component" value="Chromosome"/>
</dbReference>
<gene>
    <name evidence="2" type="ORF">ABE28_013990</name>
</gene>
<keyword evidence="3" id="KW-1185">Reference proteome</keyword>
<dbReference type="NCBIfam" id="NF010181">
    <property type="entry name" value="PRK13660.1"/>
    <property type="match status" value="1"/>
</dbReference>
<protein>
    <recommendedName>
        <fullName evidence="1">UPF0398 protein ABE28_013990</fullName>
    </recommendedName>
</protein>
<dbReference type="Pfam" id="PF06908">
    <property type="entry name" value="YpsA"/>
    <property type="match status" value="1"/>
</dbReference>
<organism evidence="2 3">
    <name type="scientific">Peribacillus muralis</name>
    <dbReference type="NCBI Taxonomy" id="264697"/>
    <lineage>
        <taxon>Bacteria</taxon>
        <taxon>Bacillati</taxon>
        <taxon>Bacillota</taxon>
        <taxon>Bacilli</taxon>
        <taxon>Bacillales</taxon>
        <taxon>Bacillaceae</taxon>
        <taxon>Peribacillus</taxon>
    </lineage>
</organism>
<dbReference type="AlphaFoldDB" id="A0A1B3XQH7"/>
<dbReference type="KEGG" id="bmur:ABE28_013990"/>
<evidence type="ECO:0000256" key="1">
    <source>
        <dbReference type="HAMAP-Rule" id="MF_01575"/>
    </source>
</evidence>
<comment type="similarity">
    <text evidence="1">Belongs to the UPF0398 family.</text>
</comment>
<dbReference type="STRING" id="264697.ABE28_013990"/>